<accession>A0A438E8V1</accession>
<name>A0A438E8V1_VITVI</name>
<protein>
    <submittedName>
        <fullName evidence="1">Uncharacterized protein</fullName>
    </submittedName>
</protein>
<comment type="caution">
    <text evidence="1">The sequence shown here is derived from an EMBL/GenBank/DDBJ whole genome shotgun (WGS) entry which is preliminary data.</text>
</comment>
<dbReference type="OrthoDB" id="1678912at2759"/>
<reference evidence="1 2" key="1">
    <citation type="journal article" date="2018" name="PLoS Genet.">
        <title>Population sequencing reveals clonal diversity and ancestral inbreeding in the grapevine cultivar Chardonnay.</title>
        <authorList>
            <person name="Roach M.J."/>
            <person name="Johnson D.L."/>
            <person name="Bohlmann J."/>
            <person name="van Vuuren H.J."/>
            <person name="Jones S.J."/>
            <person name="Pretorius I.S."/>
            <person name="Schmidt S.A."/>
            <person name="Borneman A.R."/>
        </authorList>
    </citation>
    <scope>NUCLEOTIDE SEQUENCE [LARGE SCALE GENOMIC DNA]</scope>
    <source>
        <strain evidence="2">cv. Chardonnay</strain>
        <tissue evidence="1">Leaf</tissue>
    </source>
</reference>
<dbReference type="EMBL" id="QGNW01001359">
    <property type="protein sequence ID" value="RVW44205.1"/>
    <property type="molecule type" value="Genomic_DNA"/>
</dbReference>
<dbReference type="Proteomes" id="UP000288805">
    <property type="component" value="Unassembled WGS sequence"/>
</dbReference>
<sequence>MDRNRVCTEYWNSRPLIAQHSQLEGSVGNLHRMPEEQNYQYGQSNHPFPVGVDTILRGLFMKANPEELHSLYSILNDNSRPTGDGGLVTRLLSEEIHKRPR</sequence>
<evidence type="ECO:0000313" key="1">
    <source>
        <dbReference type="EMBL" id="RVW44205.1"/>
    </source>
</evidence>
<gene>
    <name evidence="1" type="ORF">CK203_089480</name>
</gene>
<organism evidence="1 2">
    <name type="scientific">Vitis vinifera</name>
    <name type="common">Grape</name>
    <dbReference type="NCBI Taxonomy" id="29760"/>
    <lineage>
        <taxon>Eukaryota</taxon>
        <taxon>Viridiplantae</taxon>
        <taxon>Streptophyta</taxon>
        <taxon>Embryophyta</taxon>
        <taxon>Tracheophyta</taxon>
        <taxon>Spermatophyta</taxon>
        <taxon>Magnoliopsida</taxon>
        <taxon>eudicotyledons</taxon>
        <taxon>Gunneridae</taxon>
        <taxon>Pentapetalae</taxon>
        <taxon>rosids</taxon>
        <taxon>Vitales</taxon>
        <taxon>Vitaceae</taxon>
        <taxon>Viteae</taxon>
        <taxon>Vitis</taxon>
    </lineage>
</organism>
<evidence type="ECO:0000313" key="2">
    <source>
        <dbReference type="Proteomes" id="UP000288805"/>
    </source>
</evidence>
<proteinExistence type="predicted"/>
<dbReference type="AlphaFoldDB" id="A0A438E8V1"/>